<proteinExistence type="predicted"/>
<evidence type="ECO:0000256" key="1">
    <source>
        <dbReference type="ARBA" id="ARBA00022741"/>
    </source>
</evidence>
<keyword evidence="2" id="KW-0067">ATP-binding</keyword>
<dbReference type="PROSITE" id="PS51194">
    <property type="entry name" value="HELICASE_CTER"/>
    <property type="match status" value="1"/>
</dbReference>
<feature type="region of interest" description="Disordered" evidence="3">
    <location>
        <begin position="343"/>
        <end position="395"/>
    </location>
</feature>
<dbReference type="InParanoid" id="E1Z2E2"/>
<gene>
    <name evidence="6" type="ORF">CHLNCDRAFT_133118</name>
</gene>
<dbReference type="Pfam" id="PF09369">
    <property type="entry name" value="MZB"/>
    <property type="match status" value="1"/>
</dbReference>
<dbReference type="InterPro" id="IPR014001">
    <property type="entry name" value="Helicase_ATP-bd"/>
</dbReference>
<dbReference type="Pfam" id="PF22982">
    <property type="entry name" value="WHD_HRQ1"/>
    <property type="match status" value="1"/>
</dbReference>
<dbReference type="GeneID" id="17359562"/>
<feature type="compositionally biased region" description="Low complexity" evidence="3">
    <location>
        <begin position="824"/>
        <end position="839"/>
    </location>
</feature>
<evidence type="ECO:0000256" key="3">
    <source>
        <dbReference type="SAM" id="MobiDB-lite"/>
    </source>
</evidence>
<dbReference type="InterPro" id="IPR001650">
    <property type="entry name" value="Helicase_C-like"/>
</dbReference>
<sequence>MRGAGSKRKQPASAAEPPAAAAAGRGSSAASPALAAGSGLLAVSDAELDAAAAALPLPPLAQHLEAAFVVLAQVHAFLTQQHIQATWGHLRQSAAGMHLRQPLTLADCRLVATVCPELVAMQQHVRVVPRSYRDTWRMAVSSPQKARAAVAAAAAAEAAADGEQQPLPNPMHLRTDGAGTVLAGGAAAAAACAAASGSGAAAPAAAAASDDTLVVDMADPGRGLLTRPIPAPFLQQLRRQAAGSRAGGSGTGNSPPDAQAAAVGEEGVEEMAELSGGSDEESMAAAGARGAGSGADASAGQQPGTARRPAFRINQLVRQRWCFRRAVVRTLLLVQQQQVGPSWNEGQQQPQQPQLQQPQQSSGLMRRQPRRGARAAKAASAREQRPAGPHWHPSFDPAAVTAEQLAAAGEQLSAPARAAAAAAEQEASGVDALAAARRSSHRPPAAGALGPARFLEHLKALPWYQGQAVHEEQMAARQAQHATPATPLAPAVAAALQLRGVGRIFTHQAATGRHTVVATSTASGKSLCYTIPILQALAQDRGACALLMFPTKALAQDQLRALREACAAAFGSGGEQAVPHVEVYDGDTPMAERGTIRDRAQLLITNPDMLHMSVLPVHQQFGRLLGNLKYVVVDEGHAYKGVFGCHAALVLRRLRRLCDRVYHSRPTFAVTTATLANPREHALELLGVLDVHVVAEDGSPHGPRTFVMWNPPLRQASTQARPRLGSHVGAPGGPSQTEARARGRREWQADQRQRRQEASQQRGSGVLEVGGQEGPEPSDAQRLSAAKLQQRRQLLEAAVGGWQPEGGLPERQQHAGLQPPSPAQQPVAAGCEQQQRQQRAPPPPPAALSAELRREVAEAKAALAAVGGSHTRPRQHTATPAGPSRPLIRRQPVSAKAAVEQLAAASAAGRGRGTGNAGGRARGRDAASGMPASSGDDEYRARLPDSKDWKAAALAAQAAAAASRAPGRAESAGGASAAPAAAPAAAGEEEEEEERRSSPIVELSLLLAECVQHGLRTIAFCKSRKLCELVTAYVRETLKCTAPHLADSIAVYRAGYSPAERREIERALFRGSLRAVAATNALELGVDVGSLDCTLHLGFPGSVASLWQQAGRAGRREQACLGIYLGWDGPLDQYFMRHPAQLFGRPVERALVDARNPSVLEAHLACAAAEAPLLLEDDQHYFGAGLPAIAAALQSAALLGRHPLAPSPRVLHYVGAVASPASKISLRAIDPERYAIVDESLGGQLLEEIEESKAFFQVYDGAVYMYQGRTYLCKKLDLDARVAVVRPADVKYYTNQAVVTVRWLGFRRIWRGTGQVFDTVDLFLPDVQFETEAAYCCLPQATRRRLKDTGLPFRDGVHAACHALLNVLPLYLMCNPNDVGTECDNPYDTRYKPERILIFDKHPGGIGLAAAAAPLFPELLRAALSLVRECGCSGRSGCPACVQHTECSEYNAVLHKRAAAVVLESLLEDGAADGAGPRGEGQTEVD</sequence>
<evidence type="ECO:0000313" key="7">
    <source>
        <dbReference type="Proteomes" id="UP000008141"/>
    </source>
</evidence>
<feature type="region of interest" description="Disordered" evidence="3">
    <location>
        <begin position="1"/>
        <end position="26"/>
    </location>
</feature>
<feature type="region of interest" description="Disordered" evidence="3">
    <location>
        <begin position="801"/>
        <end position="941"/>
    </location>
</feature>
<organism evidence="7">
    <name type="scientific">Chlorella variabilis</name>
    <name type="common">Green alga</name>
    <dbReference type="NCBI Taxonomy" id="554065"/>
    <lineage>
        <taxon>Eukaryota</taxon>
        <taxon>Viridiplantae</taxon>
        <taxon>Chlorophyta</taxon>
        <taxon>core chlorophytes</taxon>
        <taxon>Trebouxiophyceae</taxon>
        <taxon>Chlorellales</taxon>
        <taxon>Chlorellaceae</taxon>
        <taxon>Chlorella clade</taxon>
        <taxon>Chlorella</taxon>
    </lineage>
</organism>
<dbReference type="InterPro" id="IPR011545">
    <property type="entry name" value="DEAD/DEAH_box_helicase_dom"/>
</dbReference>
<dbReference type="GO" id="GO:0005634">
    <property type="term" value="C:nucleus"/>
    <property type="evidence" value="ECO:0007669"/>
    <property type="project" value="TreeGrafter"/>
</dbReference>
<evidence type="ECO:0000259" key="5">
    <source>
        <dbReference type="PROSITE" id="PS51194"/>
    </source>
</evidence>
<feature type="compositionally biased region" description="Gly residues" evidence="3">
    <location>
        <begin position="910"/>
        <end position="920"/>
    </location>
</feature>
<dbReference type="KEGG" id="cvr:CHLNCDRAFT_133118"/>
<evidence type="ECO:0000256" key="2">
    <source>
        <dbReference type="ARBA" id="ARBA00022840"/>
    </source>
</evidence>
<dbReference type="EMBL" id="GL433835">
    <property type="protein sequence ID" value="EFN59986.1"/>
    <property type="molecule type" value="Genomic_DNA"/>
</dbReference>
<feature type="region of interest" description="Disordered" evidence="3">
    <location>
        <begin position="239"/>
        <end position="306"/>
    </location>
</feature>
<dbReference type="FunCoup" id="E1Z2E2">
    <property type="interactions" value="266"/>
</dbReference>
<dbReference type="CDD" id="cd17923">
    <property type="entry name" value="DEXHc_Hrq1-like"/>
    <property type="match status" value="1"/>
</dbReference>
<dbReference type="GO" id="GO:0036297">
    <property type="term" value="P:interstrand cross-link repair"/>
    <property type="evidence" value="ECO:0007669"/>
    <property type="project" value="TreeGrafter"/>
</dbReference>
<feature type="compositionally biased region" description="Low complexity" evidence="3">
    <location>
        <begin position="965"/>
        <end position="986"/>
    </location>
</feature>
<feature type="compositionally biased region" description="Basic residues" evidence="3">
    <location>
        <begin position="1"/>
        <end position="10"/>
    </location>
</feature>
<dbReference type="Proteomes" id="UP000008141">
    <property type="component" value="Unassembled WGS sequence"/>
</dbReference>
<feature type="compositionally biased region" description="Low complexity" evidence="3">
    <location>
        <begin position="895"/>
        <end position="909"/>
    </location>
</feature>
<dbReference type="GO" id="GO:0003676">
    <property type="term" value="F:nucleic acid binding"/>
    <property type="evidence" value="ECO:0007669"/>
    <property type="project" value="InterPro"/>
</dbReference>
<dbReference type="eggNOG" id="KOG4150">
    <property type="taxonomic scope" value="Eukaryota"/>
</dbReference>
<feature type="domain" description="Helicase C-terminal" evidence="5">
    <location>
        <begin position="1002"/>
        <end position="1158"/>
    </location>
</feature>
<feature type="compositionally biased region" description="Low complexity" evidence="3">
    <location>
        <begin position="347"/>
        <end position="360"/>
    </location>
</feature>
<dbReference type="InterPro" id="IPR027417">
    <property type="entry name" value="P-loop_NTPase"/>
</dbReference>
<keyword evidence="7" id="KW-1185">Reference proteome</keyword>
<dbReference type="Pfam" id="PF00271">
    <property type="entry name" value="Helicase_C"/>
    <property type="match status" value="1"/>
</dbReference>
<feature type="compositionally biased region" description="Low complexity" evidence="3">
    <location>
        <begin position="284"/>
        <end position="300"/>
    </location>
</feature>
<dbReference type="SMART" id="SM00490">
    <property type="entry name" value="HELICc"/>
    <property type="match status" value="1"/>
</dbReference>
<dbReference type="PROSITE" id="PS51192">
    <property type="entry name" value="HELICASE_ATP_BIND_1"/>
    <property type="match status" value="1"/>
</dbReference>
<dbReference type="GO" id="GO:0043138">
    <property type="term" value="F:3'-5' DNA helicase activity"/>
    <property type="evidence" value="ECO:0007669"/>
    <property type="project" value="TreeGrafter"/>
</dbReference>
<evidence type="ECO:0000313" key="6">
    <source>
        <dbReference type="EMBL" id="EFN59986.1"/>
    </source>
</evidence>
<accession>E1Z2E2</accession>
<feature type="compositionally biased region" description="Basic and acidic residues" evidence="3">
    <location>
        <begin position="739"/>
        <end position="757"/>
    </location>
</feature>
<dbReference type="OrthoDB" id="18781at2759"/>
<dbReference type="SUPFAM" id="SSF52540">
    <property type="entry name" value="P-loop containing nucleoside triphosphate hydrolases"/>
    <property type="match status" value="1"/>
</dbReference>
<feature type="region of interest" description="Disordered" evidence="3">
    <location>
        <begin position="718"/>
        <end position="789"/>
    </location>
</feature>
<dbReference type="CDD" id="cd18797">
    <property type="entry name" value="SF2_C_Hrq"/>
    <property type="match status" value="1"/>
</dbReference>
<dbReference type="Pfam" id="PF00270">
    <property type="entry name" value="DEAD"/>
    <property type="match status" value="1"/>
</dbReference>
<dbReference type="InterPro" id="IPR055227">
    <property type="entry name" value="HRQ1_WHD"/>
</dbReference>
<name>E1Z2E2_CHLVA</name>
<dbReference type="InterPro" id="IPR018973">
    <property type="entry name" value="MZB"/>
</dbReference>
<keyword evidence="1" id="KW-0547">Nucleotide-binding</keyword>
<dbReference type="PANTHER" id="PTHR47957:SF3">
    <property type="entry name" value="ATP-DEPENDENT HELICASE HRQ1"/>
    <property type="match status" value="1"/>
</dbReference>
<feature type="compositionally biased region" description="Acidic residues" evidence="3">
    <location>
        <begin position="266"/>
        <end position="282"/>
    </location>
</feature>
<evidence type="ECO:0000259" key="4">
    <source>
        <dbReference type="PROSITE" id="PS51192"/>
    </source>
</evidence>
<feature type="region of interest" description="Disordered" evidence="3">
    <location>
        <begin position="965"/>
        <end position="997"/>
    </location>
</feature>
<dbReference type="Gene3D" id="3.40.50.300">
    <property type="entry name" value="P-loop containing nucleotide triphosphate hydrolases"/>
    <property type="match status" value="2"/>
</dbReference>
<reference evidence="6 7" key="1">
    <citation type="journal article" date="2010" name="Plant Cell">
        <title>The Chlorella variabilis NC64A genome reveals adaptation to photosymbiosis, coevolution with viruses, and cryptic sex.</title>
        <authorList>
            <person name="Blanc G."/>
            <person name="Duncan G."/>
            <person name="Agarkova I."/>
            <person name="Borodovsky M."/>
            <person name="Gurnon J."/>
            <person name="Kuo A."/>
            <person name="Lindquist E."/>
            <person name="Lucas S."/>
            <person name="Pangilinan J."/>
            <person name="Polle J."/>
            <person name="Salamov A."/>
            <person name="Terry A."/>
            <person name="Yamada T."/>
            <person name="Dunigan D.D."/>
            <person name="Grigoriev I.V."/>
            <person name="Claverie J.M."/>
            <person name="Van Etten J.L."/>
        </authorList>
    </citation>
    <scope>NUCLEOTIDE SEQUENCE [LARGE SCALE GENOMIC DNA]</scope>
    <source>
        <strain evidence="6 7">NC64A</strain>
    </source>
</reference>
<dbReference type="GO" id="GO:0005524">
    <property type="term" value="F:ATP binding"/>
    <property type="evidence" value="ECO:0007669"/>
    <property type="project" value="UniProtKB-KW"/>
</dbReference>
<feature type="compositionally biased region" description="Low complexity" evidence="3">
    <location>
        <begin position="11"/>
        <end position="26"/>
    </location>
</feature>
<dbReference type="PANTHER" id="PTHR47957">
    <property type="entry name" value="ATP-DEPENDENT HELICASE HRQ1"/>
    <property type="match status" value="1"/>
</dbReference>
<dbReference type="SMART" id="SM00487">
    <property type="entry name" value="DEXDc"/>
    <property type="match status" value="1"/>
</dbReference>
<dbReference type="RefSeq" id="XP_005852088.1">
    <property type="nucleotide sequence ID" value="XM_005852026.1"/>
</dbReference>
<feature type="domain" description="Helicase ATP-binding" evidence="4">
    <location>
        <begin position="506"/>
        <end position="693"/>
    </location>
</feature>
<protein>
    <submittedName>
        <fullName evidence="6">Uncharacterized protein</fullName>
    </submittedName>
</protein>
<dbReference type="GO" id="GO:0006289">
    <property type="term" value="P:nucleotide-excision repair"/>
    <property type="evidence" value="ECO:0007669"/>
    <property type="project" value="TreeGrafter"/>
</dbReference>